<organism evidence="12 13">
    <name type="scientific">Roseicyclus elongatus DSM 19469</name>
    <dbReference type="NCBI Taxonomy" id="1294273"/>
    <lineage>
        <taxon>Bacteria</taxon>
        <taxon>Pseudomonadati</taxon>
        <taxon>Pseudomonadota</taxon>
        <taxon>Alphaproteobacteria</taxon>
        <taxon>Rhodobacterales</taxon>
        <taxon>Roseobacteraceae</taxon>
        <taxon>Roseicyclus</taxon>
    </lineage>
</organism>
<evidence type="ECO:0000256" key="8">
    <source>
        <dbReference type="ARBA" id="ARBA00023136"/>
    </source>
</evidence>
<dbReference type="PROSITE" id="PS00888">
    <property type="entry name" value="CNMP_BINDING_1"/>
    <property type="match status" value="1"/>
</dbReference>
<evidence type="ECO:0000256" key="3">
    <source>
        <dbReference type="ARBA" id="ARBA00022692"/>
    </source>
</evidence>
<evidence type="ECO:0000259" key="10">
    <source>
        <dbReference type="PROSITE" id="PS50042"/>
    </source>
</evidence>
<evidence type="ECO:0000256" key="5">
    <source>
        <dbReference type="ARBA" id="ARBA00022963"/>
    </source>
</evidence>
<name>W8RNV2_9RHOB</name>
<keyword evidence="8" id="KW-0472">Membrane</keyword>
<dbReference type="KEGG" id="red:roselon_00384"/>
<feature type="domain" description="Cyclic nucleotide-binding" evidence="10">
    <location>
        <begin position="30"/>
        <end position="124"/>
    </location>
</feature>
<feature type="active site" description="Proton acceptor" evidence="9">
    <location>
        <position position="461"/>
    </location>
</feature>
<sequence length="603" mass="64798">MAVTDAFAPEGLFAVLEEAGPLAELARRPVPRGTRLIAEGTEARAMYLVETGRFRVERDGIPLAEIGAGGVLGEIAFFTGQTRSADVIAARDSVVVEIDRATYDALCDAVPDLAHAISAELARRLAATSARVVPDPGRPPARTFCLVPAAHAPLPARFVPELAKVIGTYHSVATVTEADFRAALPAGTAPDSPEAITWLNAQERAADIVLFVATPEAEEWSRAALKQADQAVIVAQAIRFEPPSQLEAMALDLLPQDQRRLVLIHPHRMQHATGTARWLDSRPVFLHHHVALTDDAEDIARLGRFLSGQAIGMVLSGGGAFGVAHVGIWRALREAGLPLDIVGGTSVGAAMAGAIALDVPPEEIGPRVEDIFVRSGAMRRVTVPKYGFLDHKVLDAALQKHYGDDPIEDLWLPYYAVAADLSAMDKIEIRRGPLWEAVRASSAIPGILPAFFTSAGQMLTDGGCIDNMPFRTMHRLKTGPNLVSNVQKETGTRYHVDYAKLPGRAELLKRTVMPFGKGAPRAPGVISTVMRSLLVGQSDMLKAMNPTDLMLRPPGLKGAGFLAWNRHRLFYEMAYQFATDTFAELEAAGDPAFAALTTAARPG</sequence>
<evidence type="ECO:0000259" key="11">
    <source>
        <dbReference type="PROSITE" id="PS51635"/>
    </source>
</evidence>
<evidence type="ECO:0000256" key="4">
    <source>
        <dbReference type="ARBA" id="ARBA00022801"/>
    </source>
</evidence>
<dbReference type="InterPro" id="IPR016035">
    <property type="entry name" value="Acyl_Trfase/lysoPLipase"/>
</dbReference>
<feature type="short sequence motif" description="GXGXXG" evidence="9">
    <location>
        <begin position="317"/>
        <end position="322"/>
    </location>
</feature>
<comment type="similarity">
    <text evidence="2">Belongs to the NTE family.</text>
</comment>
<dbReference type="EMBL" id="CP004372">
    <property type="protein sequence ID" value="AHM02829.1"/>
    <property type="molecule type" value="Genomic_DNA"/>
</dbReference>
<dbReference type="InterPro" id="IPR000595">
    <property type="entry name" value="cNMP-bd_dom"/>
</dbReference>
<protein>
    <submittedName>
        <fullName evidence="12">Uncharacterized protein</fullName>
    </submittedName>
</protein>
<feature type="active site" description="Nucleophile" evidence="9">
    <location>
        <position position="346"/>
    </location>
</feature>
<dbReference type="Proteomes" id="UP000019593">
    <property type="component" value="Chromosome"/>
</dbReference>
<keyword evidence="3" id="KW-0812">Transmembrane</keyword>
<keyword evidence="7 9" id="KW-0443">Lipid metabolism</keyword>
<dbReference type="SMART" id="SM00100">
    <property type="entry name" value="cNMP"/>
    <property type="match status" value="1"/>
</dbReference>
<dbReference type="RefSeq" id="WP_025310737.1">
    <property type="nucleotide sequence ID" value="NZ_CP004372.1"/>
</dbReference>
<evidence type="ECO:0000313" key="13">
    <source>
        <dbReference type="Proteomes" id="UP000019593"/>
    </source>
</evidence>
<dbReference type="eggNOG" id="COG1752">
    <property type="taxonomic scope" value="Bacteria"/>
</dbReference>
<evidence type="ECO:0000256" key="7">
    <source>
        <dbReference type="ARBA" id="ARBA00023098"/>
    </source>
</evidence>
<comment type="subcellular location">
    <subcellularLocation>
        <location evidence="1">Membrane</location>
    </subcellularLocation>
</comment>
<dbReference type="GO" id="GO:0016020">
    <property type="term" value="C:membrane"/>
    <property type="evidence" value="ECO:0007669"/>
    <property type="project" value="UniProtKB-SubCell"/>
</dbReference>
<dbReference type="OrthoDB" id="5290098at2"/>
<dbReference type="CDD" id="cd00038">
    <property type="entry name" value="CAP_ED"/>
    <property type="match status" value="1"/>
</dbReference>
<dbReference type="Gene3D" id="3.40.1090.10">
    <property type="entry name" value="Cytosolic phospholipase A2 catalytic domain"/>
    <property type="match status" value="2"/>
</dbReference>
<dbReference type="Gene3D" id="2.60.120.10">
    <property type="entry name" value="Jelly Rolls"/>
    <property type="match status" value="1"/>
</dbReference>
<dbReference type="InterPro" id="IPR002641">
    <property type="entry name" value="PNPLA_dom"/>
</dbReference>
<dbReference type="eggNOG" id="COG0664">
    <property type="taxonomic scope" value="Bacteria"/>
</dbReference>
<dbReference type="AlphaFoldDB" id="W8RNV2"/>
<feature type="short sequence motif" description="DGA/G" evidence="9">
    <location>
        <begin position="461"/>
        <end position="463"/>
    </location>
</feature>
<dbReference type="CDD" id="cd07205">
    <property type="entry name" value="Pat_PNPLA6_PNPLA7_NTE1_like"/>
    <property type="match status" value="1"/>
</dbReference>
<feature type="domain" description="PNPLA" evidence="11">
    <location>
        <begin position="313"/>
        <end position="474"/>
    </location>
</feature>
<dbReference type="GO" id="GO:0016042">
    <property type="term" value="P:lipid catabolic process"/>
    <property type="evidence" value="ECO:0007669"/>
    <property type="project" value="UniProtKB-UniRule"/>
</dbReference>
<dbReference type="HOGENOM" id="CLU_000960_1_3_5"/>
<evidence type="ECO:0000256" key="1">
    <source>
        <dbReference type="ARBA" id="ARBA00004370"/>
    </source>
</evidence>
<keyword evidence="6" id="KW-1133">Transmembrane helix</keyword>
<gene>
    <name evidence="12" type="ORF">roselon_00384</name>
</gene>
<dbReference type="InterPro" id="IPR050301">
    <property type="entry name" value="NTE"/>
</dbReference>
<dbReference type="Pfam" id="PF24179">
    <property type="entry name" value="NTE_Ploop"/>
    <property type="match status" value="1"/>
</dbReference>
<keyword evidence="4 9" id="KW-0378">Hydrolase</keyword>
<dbReference type="InterPro" id="IPR056556">
    <property type="entry name" value="NTE1_P-loop_dom"/>
</dbReference>
<dbReference type="SUPFAM" id="SSF51206">
    <property type="entry name" value="cAMP-binding domain-like"/>
    <property type="match status" value="1"/>
</dbReference>
<dbReference type="PROSITE" id="PS51635">
    <property type="entry name" value="PNPLA"/>
    <property type="match status" value="1"/>
</dbReference>
<keyword evidence="5 9" id="KW-0442">Lipid degradation</keyword>
<accession>W8RNV2</accession>
<evidence type="ECO:0000256" key="6">
    <source>
        <dbReference type="ARBA" id="ARBA00022989"/>
    </source>
</evidence>
<keyword evidence="13" id="KW-1185">Reference proteome</keyword>
<dbReference type="STRING" id="1294273.roselon_00384"/>
<dbReference type="InterPro" id="IPR018490">
    <property type="entry name" value="cNMP-bd_dom_sf"/>
</dbReference>
<evidence type="ECO:0000313" key="12">
    <source>
        <dbReference type="EMBL" id="AHM02829.1"/>
    </source>
</evidence>
<evidence type="ECO:0000256" key="9">
    <source>
        <dbReference type="PROSITE-ProRule" id="PRU01161"/>
    </source>
</evidence>
<feature type="short sequence motif" description="GXSXG" evidence="9">
    <location>
        <begin position="344"/>
        <end position="348"/>
    </location>
</feature>
<dbReference type="PATRIC" id="fig|1294273.3.peg.376"/>
<dbReference type="GO" id="GO:0004622">
    <property type="term" value="F:phosphatidylcholine lysophospholipase activity"/>
    <property type="evidence" value="ECO:0007669"/>
    <property type="project" value="UniProtKB-ARBA"/>
</dbReference>
<dbReference type="PANTHER" id="PTHR14226:SF29">
    <property type="entry name" value="NEUROPATHY TARGET ESTERASE SWS"/>
    <property type="match status" value="1"/>
</dbReference>
<dbReference type="Pfam" id="PF00027">
    <property type="entry name" value="cNMP_binding"/>
    <property type="match status" value="1"/>
</dbReference>
<dbReference type="InterPro" id="IPR018488">
    <property type="entry name" value="cNMP-bd_CS"/>
</dbReference>
<proteinExistence type="inferred from homology"/>
<dbReference type="SUPFAM" id="SSF52151">
    <property type="entry name" value="FabD/lysophospholipase-like"/>
    <property type="match status" value="1"/>
</dbReference>
<dbReference type="InterPro" id="IPR014710">
    <property type="entry name" value="RmlC-like_jellyroll"/>
</dbReference>
<evidence type="ECO:0000256" key="2">
    <source>
        <dbReference type="ARBA" id="ARBA00006636"/>
    </source>
</evidence>
<dbReference type="Pfam" id="PF01734">
    <property type="entry name" value="Patatin"/>
    <property type="match status" value="1"/>
</dbReference>
<dbReference type="PROSITE" id="PS50042">
    <property type="entry name" value="CNMP_BINDING_3"/>
    <property type="match status" value="1"/>
</dbReference>
<dbReference type="PANTHER" id="PTHR14226">
    <property type="entry name" value="NEUROPATHY TARGET ESTERASE/SWISS CHEESE D.MELANOGASTER"/>
    <property type="match status" value="1"/>
</dbReference>
<reference evidence="12 13" key="1">
    <citation type="submission" date="2013-03" db="EMBL/GenBank/DDBJ databases">
        <authorList>
            <person name="Fiebig A."/>
            <person name="Goeker M."/>
            <person name="Klenk H.-P.P."/>
        </authorList>
    </citation>
    <scope>NUCLEOTIDE SEQUENCE [LARGE SCALE GENOMIC DNA]</scope>
    <source>
        <strain evidence="13">DSM 19469</strain>
    </source>
</reference>